<accession>L1JA58</accession>
<gene>
    <name evidence="3" type="ORF">GUITHDRAFT_108669</name>
</gene>
<evidence type="ECO:0000313" key="3">
    <source>
        <dbReference type="EMBL" id="EKX45401.1"/>
    </source>
</evidence>
<dbReference type="Proteomes" id="UP000011087">
    <property type="component" value="Unassembled WGS sequence"/>
</dbReference>
<keyword evidence="1" id="KW-0812">Transmembrane</keyword>
<dbReference type="HOGENOM" id="CLU_1024679_0_0_1"/>
<dbReference type="PaxDb" id="55529-EKX45401"/>
<reference evidence="3 5" key="1">
    <citation type="journal article" date="2012" name="Nature">
        <title>Algal genomes reveal evolutionary mosaicism and the fate of nucleomorphs.</title>
        <authorList>
            <consortium name="DOE Joint Genome Institute"/>
            <person name="Curtis B.A."/>
            <person name="Tanifuji G."/>
            <person name="Burki F."/>
            <person name="Gruber A."/>
            <person name="Irimia M."/>
            <person name="Maruyama S."/>
            <person name="Arias M.C."/>
            <person name="Ball S.G."/>
            <person name="Gile G.H."/>
            <person name="Hirakawa Y."/>
            <person name="Hopkins J.F."/>
            <person name="Kuo A."/>
            <person name="Rensing S.A."/>
            <person name="Schmutz J."/>
            <person name="Symeonidi A."/>
            <person name="Elias M."/>
            <person name="Eveleigh R.J."/>
            <person name="Herman E.K."/>
            <person name="Klute M.J."/>
            <person name="Nakayama T."/>
            <person name="Obornik M."/>
            <person name="Reyes-Prieto A."/>
            <person name="Armbrust E.V."/>
            <person name="Aves S.J."/>
            <person name="Beiko R.G."/>
            <person name="Coutinho P."/>
            <person name="Dacks J.B."/>
            <person name="Durnford D.G."/>
            <person name="Fast N.M."/>
            <person name="Green B.R."/>
            <person name="Grisdale C.J."/>
            <person name="Hempel F."/>
            <person name="Henrissat B."/>
            <person name="Hoppner M.P."/>
            <person name="Ishida K."/>
            <person name="Kim E."/>
            <person name="Koreny L."/>
            <person name="Kroth P.G."/>
            <person name="Liu Y."/>
            <person name="Malik S.B."/>
            <person name="Maier U.G."/>
            <person name="McRose D."/>
            <person name="Mock T."/>
            <person name="Neilson J.A."/>
            <person name="Onodera N.T."/>
            <person name="Poole A.M."/>
            <person name="Pritham E.J."/>
            <person name="Richards T.A."/>
            <person name="Rocap G."/>
            <person name="Roy S.W."/>
            <person name="Sarai C."/>
            <person name="Schaack S."/>
            <person name="Shirato S."/>
            <person name="Slamovits C.H."/>
            <person name="Spencer D.F."/>
            <person name="Suzuki S."/>
            <person name="Worden A.Z."/>
            <person name="Zauner S."/>
            <person name="Barry K."/>
            <person name="Bell C."/>
            <person name="Bharti A.K."/>
            <person name="Crow J.A."/>
            <person name="Grimwood J."/>
            <person name="Kramer R."/>
            <person name="Lindquist E."/>
            <person name="Lucas S."/>
            <person name="Salamov A."/>
            <person name="McFadden G.I."/>
            <person name="Lane C.E."/>
            <person name="Keeling P.J."/>
            <person name="Gray M.W."/>
            <person name="Grigoriev I.V."/>
            <person name="Archibald J.M."/>
        </authorList>
    </citation>
    <scope>NUCLEOTIDE SEQUENCE</scope>
    <source>
        <strain evidence="3 5">CCMP2712</strain>
    </source>
</reference>
<proteinExistence type="predicted"/>
<dbReference type="EnsemblProtists" id="EKX45401">
    <property type="protein sequence ID" value="EKX45401"/>
    <property type="gene ID" value="GUITHDRAFT_108669"/>
</dbReference>
<dbReference type="GeneID" id="17302025"/>
<evidence type="ECO:0000313" key="5">
    <source>
        <dbReference type="Proteomes" id="UP000011087"/>
    </source>
</evidence>
<feature type="transmembrane region" description="Helical" evidence="1">
    <location>
        <begin position="202"/>
        <end position="227"/>
    </location>
</feature>
<feature type="transmembrane region" description="Helical" evidence="1">
    <location>
        <begin position="111"/>
        <end position="134"/>
    </location>
</feature>
<organism evidence="3">
    <name type="scientific">Guillardia theta (strain CCMP2712)</name>
    <name type="common">Cryptophyte</name>
    <dbReference type="NCBI Taxonomy" id="905079"/>
    <lineage>
        <taxon>Eukaryota</taxon>
        <taxon>Cryptophyceae</taxon>
        <taxon>Pyrenomonadales</taxon>
        <taxon>Geminigeraceae</taxon>
        <taxon>Guillardia</taxon>
    </lineage>
</organism>
<feature type="transmembrane region" description="Helical" evidence="1">
    <location>
        <begin position="239"/>
        <end position="257"/>
    </location>
</feature>
<name>L1JA58_GUITC</name>
<keyword evidence="5" id="KW-1185">Reference proteome</keyword>
<feature type="transmembrane region" description="Helical" evidence="1">
    <location>
        <begin position="30"/>
        <end position="59"/>
    </location>
</feature>
<evidence type="ECO:0000256" key="1">
    <source>
        <dbReference type="SAM" id="Phobius"/>
    </source>
</evidence>
<dbReference type="OrthoDB" id="47613at2759"/>
<keyword evidence="1" id="KW-0472">Membrane</keyword>
<sequence>MVELQVKTLLLLFCVSGTHTVIFSRLPRAAVVAISCLSFYFARYNTCLLNAVVYIMALWPRLLPERLLVKTPKVLIGESGPLGPGSYKAIELLFILLSTPSSMEMGPAPSFFMLTCSIAVSGVTFLALHLWSTLARSRGAHAGMAKFGDKYQAKLGLKGHLLCLFLGFLNALCEEGLSRGLFAYELRQAGMSDMEADLTQSFFFGLAHIHGTPSGVAGVFLTFLFGLIMSALKYQGGGLFLPLLVHGLADYYIFVFVSRRSFGKNGGHRKAT</sequence>
<dbReference type="EMBL" id="JH992999">
    <property type="protein sequence ID" value="EKX45401.1"/>
    <property type="molecule type" value="Genomic_DNA"/>
</dbReference>
<feature type="domain" description="CAAX prenyl protease 2/Lysostaphin resistance protein A-like" evidence="2">
    <location>
        <begin position="161"/>
        <end position="251"/>
    </location>
</feature>
<reference evidence="5" key="2">
    <citation type="submission" date="2012-11" db="EMBL/GenBank/DDBJ databases">
        <authorList>
            <person name="Kuo A."/>
            <person name="Curtis B.A."/>
            <person name="Tanifuji G."/>
            <person name="Burki F."/>
            <person name="Gruber A."/>
            <person name="Irimia M."/>
            <person name="Maruyama S."/>
            <person name="Arias M.C."/>
            <person name="Ball S.G."/>
            <person name="Gile G.H."/>
            <person name="Hirakawa Y."/>
            <person name="Hopkins J.F."/>
            <person name="Rensing S.A."/>
            <person name="Schmutz J."/>
            <person name="Symeonidi A."/>
            <person name="Elias M."/>
            <person name="Eveleigh R.J."/>
            <person name="Herman E.K."/>
            <person name="Klute M.J."/>
            <person name="Nakayama T."/>
            <person name="Obornik M."/>
            <person name="Reyes-Prieto A."/>
            <person name="Armbrust E.V."/>
            <person name="Aves S.J."/>
            <person name="Beiko R.G."/>
            <person name="Coutinho P."/>
            <person name="Dacks J.B."/>
            <person name="Durnford D.G."/>
            <person name="Fast N.M."/>
            <person name="Green B.R."/>
            <person name="Grisdale C."/>
            <person name="Hempe F."/>
            <person name="Henrissat B."/>
            <person name="Hoppner M.P."/>
            <person name="Ishida K.-I."/>
            <person name="Kim E."/>
            <person name="Koreny L."/>
            <person name="Kroth P.G."/>
            <person name="Liu Y."/>
            <person name="Malik S.-B."/>
            <person name="Maier U.G."/>
            <person name="McRose D."/>
            <person name="Mock T."/>
            <person name="Neilson J.A."/>
            <person name="Onodera N.T."/>
            <person name="Poole A.M."/>
            <person name="Pritham E.J."/>
            <person name="Richards T.A."/>
            <person name="Rocap G."/>
            <person name="Roy S.W."/>
            <person name="Sarai C."/>
            <person name="Schaack S."/>
            <person name="Shirato S."/>
            <person name="Slamovits C.H."/>
            <person name="Spencer D.F."/>
            <person name="Suzuki S."/>
            <person name="Worden A.Z."/>
            <person name="Zauner S."/>
            <person name="Barry K."/>
            <person name="Bell C."/>
            <person name="Bharti A.K."/>
            <person name="Crow J.A."/>
            <person name="Grimwood J."/>
            <person name="Kramer R."/>
            <person name="Lindquist E."/>
            <person name="Lucas S."/>
            <person name="Salamov A."/>
            <person name="McFadden G.I."/>
            <person name="Lane C.E."/>
            <person name="Keeling P.J."/>
            <person name="Gray M.W."/>
            <person name="Grigoriev I.V."/>
            <person name="Archibald J.M."/>
        </authorList>
    </citation>
    <scope>NUCLEOTIDE SEQUENCE</scope>
    <source>
        <strain evidence="5">CCMP2712</strain>
    </source>
</reference>
<dbReference type="GO" id="GO:0004175">
    <property type="term" value="F:endopeptidase activity"/>
    <property type="evidence" value="ECO:0007669"/>
    <property type="project" value="UniProtKB-ARBA"/>
</dbReference>
<dbReference type="Pfam" id="PF02517">
    <property type="entry name" value="Rce1-like"/>
    <property type="match status" value="1"/>
</dbReference>
<dbReference type="KEGG" id="gtt:GUITHDRAFT_108669"/>
<keyword evidence="1" id="KW-1133">Transmembrane helix</keyword>
<dbReference type="InterPro" id="IPR003675">
    <property type="entry name" value="Rce1/LyrA-like_dom"/>
</dbReference>
<dbReference type="GO" id="GO:0080120">
    <property type="term" value="P:CAAX-box protein maturation"/>
    <property type="evidence" value="ECO:0007669"/>
    <property type="project" value="UniProtKB-ARBA"/>
</dbReference>
<dbReference type="AlphaFoldDB" id="L1JA58"/>
<reference evidence="4" key="3">
    <citation type="submission" date="2016-03" db="UniProtKB">
        <authorList>
            <consortium name="EnsemblProtists"/>
        </authorList>
    </citation>
    <scope>IDENTIFICATION</scope>
</reference>
<dbReference type="RefSeq" id="XP_005832381.1">
    <property type="nucleotide sequence ID" value="XM_005832324.1"/>
</dbReference>
<evidence type="ECO:0000313" key="4">
    <source>
        <dbReference type="EnsemblProtists" id="EKX45401"/>
    </source>
</evidence>
<protein>
    <recommendedName>
        <fullName evidence="2">CAAX prenyl protease 2/Lysostaphin resistance protein A-like domain-containing protein</fullName>
    </recommendedName>
</protein>
<evidence type="ECO:0000259" key="2">
    <source>
        <dbReference type="Pfam" id="PF02517"/>
    </source>
</evidence>